<proteinExistence type="predicted"/>
<name>A0A7J9DGK5_9ROSI</name>
<keyword evidence="2" id="KW-1185">Reference proteome</keyword>
<dbReference type="Proteomes" id="UP000593568">
    <property type="component" value="Unassembled WGS sequence"/>
</dbReference>
<protein>
    <submittedName>
        <fullName evidence="1">Uncharacterized protein</fullName>
    </submittedName>
</protein>
<organism evidence="1 2">
    <name type="scientific">Gossypium trilobum</name>
    <dbReference type="NCBI Taxonomy" id="34281"/>
    <lineage>
        <taxon>Eukaryota</taxon>
        <taxon>Viridiplantae</taxon>
        <taxon>Streptophyta</taxon>
        <taxon>Embryophyta</taxon>
        <taxon>Tracheophyta</taxon>
        <taxon>Spermatophyta</taxon>
        <taxon>Magnoliopsida</taxon>
        <taxon>eudicotyledons</taxon>
        <taxon>Gunneridae</taxon>
        <taxon>Pentapetalae</taxon>
        <taxon>rosids</taxon>
        <taxon>malvids</taxon>
        <taxon>Malvales</taxon>
        <taxon>Malvaceae</taxon>
        <taxon>Malvoideae</taxon>
        <taxon>Gossypium</taxon>
    </lineage>
</organism>
<dbReference type="AlphaFoldDB" id="A0A7J9DGK5"/>
<evidence type="ECO:0000313" key="1">
    <source>
        <dbReference type="EMBL" id="MBA0759768.1"/>
    </source>
</evidence>
<comment type="caution">
    <text evidence="1">The sequence shown here is derived from an EMBL/GenBank/DDBJ whole genome shotgun (WGS) entry which is preliminary data.</text>
</comment>
<dbReference type="EMBL" id="JABEZW010000002">
    <property type="protein sequence ID" value="MBA0759768.1"/>
    <property type="molecule type" value="Genomic_DNA"/>
</dbReference>
<reference evidence="1 2" key="1">
    <citation type="journal article" date="2019" name="Genome Biol. Evol.">
        <title>Insights into the evolution of the New World diploid cottons (Gossypium, subgenus Houzingenia) based on genome sequencing.</title>
        <authorList>
            <person name="Grover C.E."/>
            <person name="Arick M.A. 2nd"/>
            <person name="Thrash A."/>
            <person name="Conover J.L."/>
            <person name="Sanders W.S."/>
            <person name="Peterson D.G."/>
            <person name="Frelichowski J.E."/>
            <person name="Scheffler J.A."/>
            <person name="Scheffler B.E."/>
            <person name="Wendel J.F."/>
        </authorList>
    </citation>
    <scope>NUCLEOTIDE SEQUENCE [LARGE SCALE GENOMIC DNA]</scope>
    <source>
        <strain evidence="1">8</strain>
        <tissue evidence="1">Leaf</tissue>
    </source>
</reference>
<sequence>MTTQVGGFLGVRNLAVDFKNHVDSRMVGFLLNESFSLRAAFFW</sequence>
<accession>A0A7J9DGK5</accession>
<gene>
    <name evidence="1" type="ORF">Gotri_022604</name>
</gene>
<evidence type="ECO:0000313" key="2">
    <source>
        <dbReference type="Proteomes" id="UP000593568"/>
    </source>
</evidence>